<sequence length="132" mass="14541">MDKFYRQAQLSVGLVNAAQRGNTALVRWVLGSIVSERFTVDGRSGIFKAAVAAATNGHLRILEQVLVHDKRGVCIKPAMISAARGNKLCPSPASCMYHHAYAPIALLEDIPFRPLRPNREAHQSMTLCQPEF</sequence>
<dbReference type="OrthoDB" id="93438at2759"/>
<evidence type="ECO:0000313" key="1">
    <source>
        <dbReference type="EMBL" id="ETI41666.1"/>
    </source>
</evidence>
<evidence type="ECO:0000313" key="2">
    <source>
        <dbReference type="Proteomes" id="UP000018721"/>
    </source>
</evidence>
<organism evidence="1 2">
    <name type="scientific">Phytophthora nicotianae P1569</name>
    <dbReference type="NCBI Taxonomy" id="1317065"/>
    <lineage>
        <taxon>Eukaryota</taxon>
        <taxon>Sar</taxon>
        <taxon>Stramenopiles</taxon>
        <taxon>Oomycota</taxon>
        <taxon>Peronosporomycetes</taxon>
        <taxon>Peronosporales</taxon>
        <taxon>Peronosporaceae</taxon>
        <taxon>Phytophthora</taxon>
    </lineage>
</organism>
<dbReference type="EMBL" id="ANIZ01002243">
    <property type="protein sequence ID" value="ETI41666.1"/>
    <property type="molecule type" value="Genomic_DNA"/>
</dbReference>
<proteinExistence type="predicted"/>
<reference evidence="1 2" key="1">
    <citation type="submission" date="2013-11" db="EMBL/GenBank/DDBJ databases">
        <title>The Genome Sequence of Phytophthora parasitica P1569.</title>
        <authorList>
            <consortium name="The Broad Institute Genomics Platform"/>
            <person name="Russ C."/>
            <person name="Tyler B."/>
            <person name="Panabieres F."/>
            <person name="Shan W."/>
            <person name="Tripathy S."/>
            <person name="Grunwald N."/>
            <person name="Machado M."/>
            <person name="Johnson C.S."/>
            <person name="Arredondo F."/>
            <person name="Hong C."/>
            <person name="Coffey M."/>
            <person name="Young S.K."/>
            <person name="Zeng Q."/>
            <person name="Gargeya S."/>
            <person name="Fitzgerald M."/>
            <person name="Abouelleil A."/>
            <person name="Alvarado L."/>
            <person name="Chapman S.B."/>
            <person name="Gainer-Dewar J."/>
            <person name="Goldberg J."/>
            <person name="Griggs A."/>
            <person name="Gujja S."/>
            <person name="Hansen M."/>
            <person name="Howarth C."/>
            <person name="Imamovic A."/>
            <person name="Ireland A."/>
            <person name="Larimer J."/>
            <person name="McCowan C."/>
            <person name="Murphy C."/>
            <person name="Pearson M."/>
            <person name="Poon T.W."/>
            <person name="Priest M."/>
            <person name="Roberts A."/>
            <person name="Saif S."/>
            <person name="Shea T."/>
            <person name="Sykes S."/>
            <person name="Wortman J."/>
            <person name="Nusbaum C."/>
            <person name="Birren B."/>
        </authorList>
    </citation>
    <scope>NUCLEOTIDE SEQUENCE [LARGE SCALE GENOMIC DNA]</scope>
    <source>
        <strain evidence="1 2">P1569</strain>
    </source>
</reference>
<dbReference type="Proteomes" id="UP000018721">
    <property type="component" value="Unassembled WGS sequence"/>
</dbReference>
<accession>V9ES31</accession>
<comment type="caution">
    <text evidence="1">The sequence shown here is derived from an EMBL/GenBank/DDBJ whole genome shotgun (WGS) entry which is preliminary data.</text>
</comment>
<name>V9ES31_PHYNI</name>
<keyword evidence="2" id="KW-1185">Reference proteome</keyword>
<gene>
    <name evidence="1" type="ORF">F443_13115</name>
</gene>
<evidence type="ECO:0008006" key="3">
    <source>
        <dbReference type="Google" id="ProtNLM"/>
    </source>
</evidence>
<dbReference type="AlphaFoldDB" id="V9ES31"/>
<protein>
    <recommendedName>
        <fullName evidence="3">Ankyrin repeat protein</fullName>
    </recommendedName>
</protein>
<dbReference type="HOGENOM" id="CLU_1921255_0_0_1"/>